<evidence type="ECO:0000256" key="1">
    <source>
        <dbReference type="ARBA" id="ARBA00023239"/>
    </source>
</evidence>
<evidence type="ECO:0000313" key="6">
    <source>
        <dbReference type="Proteomes" id="UP000053263"/>
    </source>
</evidence>
<feature type="active site" description="Proton donor/acceptor" evidence="3">
    <location>
        <position position="147"/>
    </location>
</feature>
<dbReference type="GO" id="GO:0008840">
    <property type="term" value="F:4-hydroxy-tetrahydrodipicolinate synthase activity"/>
    <property type="evidence" value="ECO:0007669"/>
    <property type="project" value="TreeGrafter"/>
</dbReference>
<feature type="binding site" evidence="4">
    <location>
        <position position="219"/>
    </location>
    <ligand>
        <name>pyruvate</name>
        <dbReference type="ChEBI" id="CHEBI:15361"/>
    </ligand>
</feature>
<dbReference type="PIRSF" id="PIRSF001365">
    <property type="entry name" value="DHDPS"/>
    <property type="match status" value="1"/>
</dbReference>
<dbReference type="SMART" id="SM01130">
    <property type="entry name" value="DHDPS"/>
    <property type="match status" value="1"/>
</dbReference>
<dbReference type="SUPFAM" id="SSF51569">
    <property type="entry name" value="Aldolase"/>
    <property type="match status" value="1"/>
</dbReference>
<dbReference type="Proteomes" id="UP000053263">
    <property type="component" value="Unassembled WGS sequence"/>
</dbReference>
<evidence type="ECO:0000256" key="4">
    <source>
        <dbReference type="PIRSR" id="PIRSR001365-2"/>
    </source>
</evidence>
<dbReference type="Gene3D" id="3.20.20.70">
    <property type="entry name" value="Aldolase class I"/>
    <property type="match status" value="1"/>
</dbReference>
<evidence type="ECO:0000313" key="5">
    <source>
        <dbReference type="EMBL" id="KII84427.1"/>
    </source>
</evidence>
<gene>
    <name evidence="5" type="ORF">PLICRDRAFT_168003</name>
</gene>
<dbReference type="InterPro" id="IPR002220">
    <property type="entry name" value="DapA-like"/>
</dbReference>
<dbReference type="PANTHER" id="PTHR12128:SF66">
    <property type="entry name" value="4-HYDROXY-2-OXOGLUTARATE ALDOLASE, MITOCHONDRIAL"/>
    <property type="match status" value="1"/>
</dbReference>
<feature type="active site" description="Schiff-base intermediate with substrate" evidence="3">
    <location>
        <position position="176"/>
    </location>
</feature>
<sequence>MSSEFSKPPPSGIYVPAVLFFKADEEFDLDAIKAHVLRLAKGGVTGILVQGSNGEAQHLSHDERKFAIRFTREILDEHGFTDVLIIAGTGAQSTRETKKLCADAADAGAAYVLVLTPSTWPPQMTKENIIRFHREVADASPIPTMVYNFPVVTAGLDLDSDTIAVLAQHPNIVGTKLSCGNIGKLQRLVASAPREKFAVFAGKSDVFLQGLLSGSAGVIGALVNIAPATHKKLYDQWKSGNGLVEAMQGQILLGQADWEAQKIGGIGGIKKIVSQQFGYGERWVRGPLAPVSDDKLQSLNHDHLLELINLEKSTVGQ</sequence>
<name>A0A0C9SR72_PLICR</name>
<dbReference type="Pfam" id="PF00701">
    <property type="entry name" value="DHDPS"/>
    <property type="match status" value="1"/>
</dbReference>
<proteinExistence type="inferred from homology"/>
<keyword evidence="6" id="KW-1185">Reference proteome</keyword>
<accession>A0A0C9SR72</accession>
<evidence type="ECO:0000256" key="3">
    <source>
        <dbReference type="PIRSR" id="PIRSR001365-1"/>
    </source>
</evidence>
<evidence type="ECO:0008006" key="7">
    <source>
        <dbReference type="Google" id="ProtNLM"/>
    </source>
</evidence>
<dbReference type="PANTHER" id="PTHR12128">
    <property type="entry name" value="DIHYDRODIPICOLINATE SYNTHASE"/>
    <property type="match status" value="1"/>
</dbReference>
<organism evidence="5 6">
    <name type="scientific">Plicaturopsis crispa FD-325 SS-3</name>
    <dbReference type="NCBI Taxonomy" id="944288"/>
    <lineage>
        <taxon>Eukaryota</taxon>
        <taxon>Fungi</taxon>
        <taxon>Dikarya</taxon>
        <taxon>Basidiomycota</taxon>
        <taxon>Agaricomycotina</taxon>
        <taxon>Agaricomycetes</taxon>
        <taxon>Agaricomycetidae</taxon>
        <taxon>Amylocorticiales</taxon>
        <taxon>Amylocorticiaceae</taxon>
        <taxon>Plicatura</taxon>
        <taxon>Plicaturopsis crispa</taxon>
    </lineage>
</organism>
<evidence type="ECO:0000256" key="2">
    <source>
        <dbReference type="PIRNR" id="PIRNR001365"/>
    </source>
</evidence>
<dbReference type="OrthoDB" id="191315at2759"/>
<reference evidence="5 6" key="1">
    <citation type="submission" date="2014-06" db="EMBL/GenBank/DDBJ databases">
        <title>Evolutionary Origins and Diversification of the Mycorrhizal Mutualists.</title>
        <authorList>
            <consortium name="DOE Joint Genome Institute"/>
            <consortium name="Mycorrhizal Genomics Consortium"/>
            <person name="Kohler A."/>
            <person name="Kuo A."/>
            <person name="Nagy L.G."/>
            <person name="Floudas D."/>
            <person name="Copeland A."/>
            <person name="Barry K.W."/>
            <person name="Cichocki N."/>
            <person name="Veneault-Fourrey C."/>
            <person name="LaButti K."/>
            <person name="Lindquist E.A."/>
            <person name="Lipzen A."/>
            <person name="Lundell T."/>
            <person name="Morin E."/>
            <person name="Murat C."/>
            <person name="Riley R."/>
            <person name="Ohm R."/>
            <person name="Sun H."/>
            <person name="Tunlid A."/>
            <person name="Henrissat B."/>
            <person name="Grigoriev I.V."/>
            <person name="Hibbett D.S."/>
            <person name="Martin F."/>
        </authorList>
    </citation>
    <scope>NUCLEOTIDE SEQUENCE [LARGE SCALE GENOMIC DNA]</scope>
    <source>
        <strain evidence="5 6">FD-325 SS-3</strain>
    </source>
</reference>
<protein>
    <recommendedName>
        <fullName evidence="7">Dihydrodipicolinate synthetase</fullName>
    </recommendedName>
</protein>
<dbReference type="HOGENOM" id="CLU_049343_0_2_1"/>
<dbReference type="CDD" id="cd00408">
    <property type="entry name" value="DHDPS-like"/>
    <property type="match status" value="1"/>
</dbReference>
<comment type="similarity">
    <text evidence="2">Belongs to the DapA family.</text>
</comment>
<keyword evidence="1 2" id="KW-0456">Lyase</keyword>
<dbReference type="AlphaFoldDB" id="A0A0C9SR72"/>
<dbReference type="PRINTS" id="PR00146">
    <property type="entry name" value="DHPICSNTHASE"/>
</dbReference>
<dbReference type="EMBL" id="KN832571">
    <property type="protein sequence ID" value="KII84427.1"/>
    <property type="molecule type" value="Genomic_DNA"/>
</dbReference>
<dbReference type="InterPro" id="IPR013785">
    <property type="entry name" value="Aldolase_TIM"/>
</dbReference>